<keyword evidence="4" id="KW-1185">Reference proteome</keyword>
<keyword evidence="1" id="KW-0732">Signal</keyword>
<dbReference type="EMBL" id="BAAAOS010000053">
    <property type="protein sequence ID" value="GAA1602742.1"/>
    <property type="molecule type" value="Genomic_DNA"/>
</dbReference>
<dbReference type="InterPro" id="IPR046540">
    <property type="entry name" value="DMFA2_C"/>
</dbReference>
<comment type="caution">
    <text evidence="3">The sequence shown here is derived from an EMBL/GenBank/DDBJ whole genome shotgun (WGS) entry which is preliminary data.</text>
</comment>
<gene>
    <name evidence="3" type="ORF">GCM10009789_65910</name>
</gene>
<evidence type="ECO:0000256" key="1">
    <source>
        <dbReference type="SAM" id="SignalP"/>
    </source>
</evidence>
<feature type="domain" description="N,N-dimethylformamidase beta subunit-like C-terminal" evidence="2">
    <location>
        <begin position="345"/>
        <end position="694"/>
    </location>
</feature>
<dbReference type="Pfam" id="PF20254">
    <property type="entry name" value="DMFA2_C"/>
    <property type="match status" value="1"/>
</dbReference>
<evidence type="ECO:0000313" key="4">
    <source>
        <dbReference type="Proteomes" id="UP001500393"/>
    </source>
</evidence>
<dbReference type="Proteomes" id="UP001500393">
    <property type="component" value="Unassembled WGS sequence"/>
</dbReference>
<evidence type="ECO:0000313" key="3">
    <source>
        <dbReference type="EMBL" id="GAA1602742.1"/>
    </source>
</evidence>
<proteinExistence type="predicted"/>
<evidence type="ECO:0000259" key="2">
    <source>
        <dbReference type="Pfam" id="PF20254"/>
    </source>
</evidence>
<feature type="chain" id="PRO_5045983727" description="N,N-dimethylformamidase beta subunit-like C-terminal domain-containing protein" evidence="1">
    <location>
        <begin position="32"/>
        <end position="756"/>
    </location>
</feature>
<feature type="signal peptide" evidence="1">
    <location>
        <begin position="1"/>
        <end position="31"/>
    </location>
</feature>
<name>A0ABN2EDD9_9ACTN</name>
<reference evidence="3 4" key="1">
    <citation type="journal article" date="2019" name="Int. J. Syst. Evol. Microbiol.">
        <title>The Global Catalogue of Microorganisms (GCM) 10K type strain sequencing project: providing services to taxonomists for standard genome sequencing and annotation.</title>
        <authorList>
            <consortium name="The Broad Institute Genomics Platform"/>
            <consortium name="The Broad Institute Genome Sequencing Center for Infectious Disease"/>
            <person name="Wu L."/>
            <person name="Ma J."/>
        </authorList>
    </citation>
    <scope>NUCLEOTIDE SEQUENCE [LARGE SCALE GENOMIC DNA]</scope>
    <source>
        <strain evidence="3 4">JCM 14969</strain>
    </source>
</reference>
<organism evidence="3 4">
    <name type="scientific">Kribbella sancticallisti</name>
    <dbReference type="NCBI Taxonomy" id="460087"/>
    <lineage>
        <taxon>Bacteria</taxon>
        <taxon>Bacillati</taxon>
        <taxon>Actinomycetota</taxon>
        <taxon>Actinomycetes</taxon>
        <taxon>Propionibacteriales</taxon>
        <taxon>Kribbellaceae</taxon>
        <taxon>Kribbella</taxon>
    </lineage>
</organism>
<sequence length="756" mass="78688">MPGGTMLRRVFATASALLLLSASLISGQAWAAGANVTITATAGSSGTTTLTYRATVTRAGTVRDIVMSIPAGSTGRITSVNGTVSTVSPGVLRWRPSKVVPVGVGARFAIPLYGLRVPSGGPWNLRFTATGTTGLILSSGTGTLAALRTYAPNIAITASNPIPGQKTSLNYAATVTRAGVLASVRMQLPKGAFGAVTSVNGTLTTSSGYATWKPRSPISVAAGARLGIPIYGVGLSKYGGIMTLTMSALTSTGIVLTSGSDSLALIAPPAPMPAVPVAGFAPVPAGCPTSWPSTTVENARPGTAAWVIPASMNGKLAAFLSKVSATCGDTLDLKVTSGKPVSVIAYRMGYYQGLGAREVWRQENVATVVQPAPVTGGTANGKPLRMTSAAHWTKTLSIPIGSAWAPGTYLIKISDGTFASYAPLTVRDDTGTKHALLIQQATTTWEAYNNYGGVSFYSGLTTGSGRITSNRPYAEGQGSGQYLTLEQGLVFWAESKGLDVTYWTNHDLDAFGGQLPSRAGTVFLPAHDEYYSWGMRAALSQAMNRGVNVANLGANTAYRLITFTDSTRRAWDIDRYTDGYTSTTWRYLGDAYASQPLLGAEYTCALPGSPFTTGSSWLFAGITPGTALPGFVAGEIDWARADLYRHPGLAVVAAGSGICRTSGQSAPMHTTTFTLPSGARVLNGSTFAFACFLVARCPSNWTVPTPSAQSQRAVGTMVANITEWVSRGQIQVPSDTTATAVRATVPKLTLETNTQP</sequence>
<accession>A0ABN2EDD9</accession>
<protein>
    <recommendedName>
        <fullName evidence="2">N,N-dimethylformamidase beta subunit-like C-terminal domain-containing protein</fullName>
    </recommendedName>
</protein>